<dbReference type="SUPFAM" id="SSF52440">
    <property type="entry name" value="PreATP-grasp domain"/>
    <property type="match status" value="1"/>
</dbReference>
<dbReference type="InterPro" id="IPR000291">
    <property type="entry name" value="D-Ala_lig_Van_CS"/>
</dbReference>
<name>A0ABP5CK53_9MICO</name>
<dbReference type="PANTHER" id="PTHR23132:SF25">
    <property type="entry name" value="D-ALANINE--D-ALANINE LIGASE A"/>
    <property type="match status" value="1"/>
</dbReference>
<dbReference type="EMBL" id="BAAAOG010000007">
    <property type="protein sequence ID" value="GAA1964887.1"/>
    <property type="molecule type" value="Genomic_DNA"/>
</dbReference>
<dbReference type="PIRSF" id="PIRSF039102">
    <property type="entry name" value="Ddl/VanB"/>
    <property type="match status" value="1"/>
</dbReference>
<comment type="caution">
    <text evidence="16">The sequence shown here is derived from an EMBL/GenBank/DDBJ whole genome shotgun (WGS) entry which is preliminary data.</text>
</comment>
<dbReference type="EC" id="6.3.2.4" evidence="13"/>
<dbReference type="RefSeq" id="WP_344095998.1">
    <property type="nucleotide sequence ID" value="NZ_BAAAOG010000007.1"/>
</dbReference>
<proteinExistence type="inferred from homology"/>
<evidence type="ECO:0000256" key="1">
    <source>
        <dbReference type="ARBA" id="ARBA00001936"/>
    </source>
</evidence>
<evidence type="ECO:0000256" key="5">
    <source>
        <dbReference type="ARBA" id="ARBA00022723"/>
    </source>
</evidence>
<dbReference type="InterPro" id="IPR011761">
    <property type="entry name" value="ATP-grasp"/>
</dbReference>
<reference evidence="17" key="1">
    <citation type="journal article" date="2019" name="Int. J. Syst. Evol. Microbiol.">
        <title>The Global Catalogue of Microorganisms (GCM) 10K type strain sequencing project: providing services to taxonomists for standard genome sequencing and annotation.</title>
        <authorList>
            <consortium name="The Broad Institute Genomics Platform"/>
            <consortium name="The Broad Institute Genome Sequencing Center for Infectious Disease"/>
            <person name="Wu L."/>
            <person name="Ma J."/>
        </authorList>
    </citation>
    <scope>NUCLEOTIDE SEQUENCE [LARGE SCALE GENOMIC DNA]</scope>
    <source>
        <strain evidence="17">JCM 14901</strain>
    </source>
</reference>
<dbReference type="InterPro" id="IPR005905">
    <property type="entry name" value="D_ala_D_ala"/>
</dbReference>
<keyword evidence="6 14" id="KW-0547">Nucleotide-binding</keyword>
<dbReference type="PROSITE" id="PS00844">
    <property type="entry name" value="DALA_DALA_LIGASE_2"/>
    <property type="match status" value="1"/>
</dbReference>
<evidence type="ECO:0000256" key="4">
    <source>
        <dbReference type="ARBA" id="ARBA00022598"/>
    </source>
</evidence>
<evidence type="ECO:0000256" key="6">
    <source>
        <dbReference type="ARBA" id="ARBA00022741"/>
    </source>
</evidence>
<evidence type="ECO:0000256" key="8">
    <source>
        <dbReference type="ARBA" id="ARBA00022842"/>
    </source>
</evidence>
<evidence type="ECO:0000256" key="7">
    <source>
        <dbReference type="ARBA" id="ARBA00022840"/>
    </source>
</evidence>
<evidence type="ECO:0000256" key="3">
    <source>
        <dbReference type="ARBA" id="ARBA00010871"/>
    </source>
</evidence>
<dbReference type="GO" id="GO:0016874">
    <property type="term" value="F:ligase activity"/>
    <property type="evidence" value="ECO:0007669"/>
    <property type="project" value="UniProtKB-KW"/>
</dbReference>
<organism evidence="16 17">
    <name type="scientific">Microbacterium deminutum</name>
    <dbReference type="NCBI Taxonomy" id="344164"/>
    <lineage>
        <taxon>Bacteria</taxon>
        <taxon>Bacillati</taxon>
        <taxon>Actinomycetota</taxon>
        <taxon>Actinomycetes</taxon>
        <taxon>Micrococcales</taxon>
        <taxon>Microbacteriaceae</taxon>
        <taxon>Microbacterium</taxon>
    </lineage>
</organism>
<evidence type="ECO:0000256" key="11">
    <source>
        <dbReference type="ARBA" id="ARBA00023211"/>
    </source>
</evidence>
<evidence type="ECO:0000256" key="9">
    <source>
        <dbReference type="ARBA" id="ARBA00022960"/>
    </source>
</evidence>
<keyword evidence="5" id="KW-0479">Metal-binding</keyword>
<keyword evidence="17" id="KW-1185">Reference proteome</keyword>
<dbReference type="InterPro" id="IPR011095">
    <property type="entry name" value="Dala_Dala_lig_C"/>
</dbReference>
<evidence type="ECO:0000256" key="10">
    <source>
        <dbReference type="ARBA" id="ARBA00022984"/>
    </source>
</evidence>
<comment type="function">
    <text evidence="13">Cell wall formation.</text>
</comment>
<dbReference type="PANTHER" id="PTHR23132">
    <property type="entry name" value="D-ALANINE--D-ALANINE LIGASE"/>
    <property type="match status" value="1"/>
</dbReference>
<comment type="cofactor">
    <cofactor evidence="2">
        <name>Mg(2+)</name>
        <dbReference type="ChEBI" id="CHEBI:18420"/>
    </cofactor>
</comment>
<dbReference type="Proteomes" id="UP001499933">
    <property type="component" value="Unassembled WGS sequence"/>
</dbReference>
<protein>
    <recommendedName>
        <fullName evidence="13">D-alanine--D-alanine ligase</fullName>
        <ecNumber evidence="13">6.3.2.4</ecNumber>
    </recommendedName>
    <alternativeName>
        <fullName evidence="13">D-Ala-D-Ala ligase</fullName>
    </alternativeName>
    <alternativeName>
        <fullName evidence="13">D-alanylalanine synthetase</fullName>
    </alternativeName>
</protein>
<evidence type="ECO:0000259" key="15">
    <source>
        <dbReference type="PROSITE" id="PS50975"/>
    </source>
</evidence>
<keyword evidence="8" id="KW-0460">Magnesium</keyword>
<evidence type="ECO:0000313" key="17">
    <source>
        <dbReference type="Proteomes" id="UP001499933"/>
    </source>
</evidence>
<comment type="catalytic activity">
    <reaction evidence="13">
        <text>2 D-alanine + ATP = D-alanyl-D-alanine + ADP + phosphate + H(+)</text>
        <dbReference type="Rhea" id="RHEA:11224"/>
        <dbReference type="ChEBI" id="CHEBI:15378"/>
        <dbReference type="ChEBI" id="CHEBI:30616"/>
        <dbReference type="ChEBI" id="CHEBI:43474"/>
        <dbReference type="ChEBI" id="CHEBI:57416"/>
        <dbReference type="ChEBI" id="CHEBI:57822"/>
        <dbReference type="ChEBI" id="CHEBI:456216"/>
        <dbReference type="EC" id="6.3.2.4"/>
    </reaction>
</comment>
<accession>A0ABP5CK53</accession>
<dbReference type="PROSITE" id="PS00843">
    <property type="entry name" value="DALA_DALA_LIGASE_1"/>
    <property type="match status" value="1"/>
</dbReference>
<comment type="similarity">
    <text evidence="3 13">Belongs to the D-alanine--D-alanine ligase family.</text>
</comment>
<feature type="domain" description="ATP-grasp" evidence="15">
    <location>
        <begin position="148"/>
        <end position="356"/>
    </location>
</feature>
<dbReference type="InterPro" id="IPR016185">
    <property type="entry name" value="PreATP-grasp_dom_sf"/>
</dbReference>
<dbReference type="Gene3D" id="3.40.50.20">
    <property type="match status" value="1"/>
</dbReference>
<keyword evidence="7 14" id="KW-0067">ATP-binding</keyword>
<keyword evidence="12 13" id="KW-0961">Cell wall biogenesis/degradation</keyword>
<evidence type="ECO:0000256" key="14">
    <source>
        <dbReference type="PROSITE-ProRule" id="PRU00409"/>
    </source>
</evidence>
<comment type="cofactor">
    <cofactor evidence="1">
        <name>Mn(2+)</name>
        <dbReference type="ChEBI" id="CHEBI:29035"/>
    </cofactor>
</comment>
<comment type="pathway">
    <text evidence="13">Cell wall biogenesis; peptidoglycan biosynthesis.</text>
</comment>
<dbReference type="Pfam" id="PF07478">
    <property type="entry name" value="Dala_Dala_lig_C"/>
    <property type="match status" value="1"/>
</dbReference>
<sequence length="368" mass="39530">MDRPAVAVLFGGRSSEHSISSATAGGVLRAIDRDRYRVTPIGITREGVFVLEDDDPDKFALDAERLPEVVDNGTRVLWPEGGGDRMLRVRRADGTVDELGDIDVVLPILHGIHGEDGTVQGFFDTLGIPYAGGGVLDSALCMDKHFMKIVLQDAGVPVSPWVTVTRRRWERDPGGVRADAAALGEPVFVKPARAGSSVGVSKVHDASELADALELAFAEDDKVLIEQAISGREIEVAILEGRGDAGPRASLPGEIVLTTREFYDFEGKYLGGEGADVVCPADLSDQEIAAVRALGVRAFEAVDGRGLARVDFFLAADELYVNELNTMPGFTPISMFPKCWIASGMTYGELISELIDTALERTQESASR</sequence>
<keyword evidence="13" id="KW-0963">Cytoplasm</keyword>
<dbReference type="PROSITE" id="PS50975">
    <property type="entry name" value="ATP_GRASP"/>
    <property type="match status" value="1"/>
</dbReference>
<comment type="subcellular location">
    <subcellularLocation>
        <location evidence="13">Cytoplasm</location>
    </subcellularLocation>
</comment>
<keyword evidence="9 13" id="KW-0133">Cell shape</keyword>
<gene>
    <name evidence="13" type="primary">ddl</name>
    <name evidence="16" type="ORF">GCM10009776_29610</name>
</gene>
<dbReference type="NCBIfam" id="NF002528">
    <property type="entry name" value="PRK01966.1-4"/>
    <property type="match status" value="1"/>
</dbReference>
<dbReference type="InterPro" id="IPR011127">
    <property type="entry name" value="Dala_Dala_lig_N"/>
</dbReference>
<dbReference type="Gene3D" id="3.30.470.20">
    <property type="entry name" value="ATP-grasp fold, B domain"/>
    <property type="match status" value="1"/>
</dbReference>
<keyword evidence="10 13" id="KW-0573">Peptidoglycan synthesis</keyword>
<dbReference type="NCBIfam" id="TIGR01205">
    <property type="entry name" value="D_ala_D_alaTIGR"/>
    <property type="match status" value="1"/>
</dbReference>
<evidence type="ECO:0000256" key="2">
    <source>
        <dbReference type="ARBA" id="ARBA00001946"/>
    </source>
</evidence>
<dbReference type="Pfam" id="PF01820">
    <property type="entry name" value="Dala_Dala_lig_N"/>
    <property type="match status" value="1"/>
</dbReference>
<evidence type="ECO:0000256" key="12">
    <source>
        <dbReference type="ARBA" id="ARBA00023316"/>
    </source>
</evidence>
<dbReference type="Gene3D" id="3.30.1490.20">
    <property type="entry name" value="ATP-grasp fold, A domain"/>
    <property type="match status" value="1"/>
</dbReference>
<dbReference type="SUPFAM" id="SSF56059">
    <property type="entry name" value="Glutathione synthetase ATP-binding domain-like"/>
    <property type="match status" value="1"/>
</dbReference>
<evidence type="ECO:0000256" key="13">
    <source>
        <dbReference type="HAMAP-Rule" id="MF_00047"/>
    </source>
</evidence>
<dbReference type="HAMAP" id="MF_00047">
    <property type="entry name" value="Dala_Dala_lig"/>
    <property type="match status" value="1"/>
</dbReference>
<keyword evidence="4 13" id="KW-0436">Ligase</keyword>
<evidence type="ECO:0000313" key="16">
    <source>
        <dbReference type="EMBL" id="GAA1964887.1"/>
    </source>
</evidence>
<keyword evidence="11" id="KW-0464">Manganese</keyword>
<dbReference type="InterPro" id="IPR013815">
    <property type="entry name" value="ATP_grasp_subdomain_1"/>
</dbReference>